<dbReference type="GO" id="GO:0000380">
    <property type="term" value="P:alternative mRNA splicing, via spliceosome"/>
    <property type="evidence" value="ECO:0007669"/>
    <property type="project" value="InterPro"/>
</dbReference>
<protein>
    <submittedName>
        <fullName evidence="2">Uncharacterized protein</fullName>
    </submittedName>
</protein>
<dbReference type="AlphaFoldDB" id="A0AAP0IF65"/>
<gene>
    <name evidence="2" type="ORF">Syun_020740</name>
</gene>
<feature type="compositionally biased region" description="Basic residues" evidence="1">
    <location>
        <begin position="143"/>
        <end position="154"/>
    </location>
</feature>
<sequence length="382" mass="43240">MEEAKAAAYCEELTRKGEGAARFKHGLGFSSSSSPSSNPVRGSALASFSSSSSSSFLSTFVRASSPSSTKSSDLDKQAQLQSIQNKLKKKPTDEEKSLARDSVGRERDRGGIRSSSRERERSLRKRSRDRSGSRRRDRSSSRERRKRRRSRSRSRSYEERRRRRRSRSRSRSASPPRRRSEKSRDYGMKDRRDDKGHKERTGGVDYERLIDGYAEMNQAERIKAKMKLQLSQTVEKDNKKGTGWERFEFNKDAPLDDEEIEAAEDDAKLVKNIGQSFRFSALEARRDEQIRTAHDEAMFGVPMAQSSILTRGDAMFGPPAAQPPSVPSDEEPTIVDAIEYNTDKKEVSKNGAVTDLLSDKVIAKQQGSWRDRARILQNGSKS</sequence>
<feature type="compositionally biased region" description="Basic residues" evidence="1">
    <location>
        <begin position="161"/>
        <end position="181"/>
    </location>
</feature>
<evidence type="ECO:0000313" key="3">
    <source>
        <dbReference type="Proteomes" id="UP001420932"/>
    </source>
</evidence>
<feature type="compositionally biased region" description="Basic and acidic residues" evidence="1">
    <location>
        <begin position="90"/>
        <end position="121"/>
    </location>
</feature>
<evidence type="ECO:0000313" key="2">
    <source>
        <dbReference type="EMBL" id="KAK9113943.1"/>
    </source>
</evidence>
<dbReference type="GO" id="GO:0005737">
    <property type="term" value="C:cytoplasm"/>
    <property type="evidence" value="ECO:0007669"/>
    <property type="project" value="TreeGrafter"/>
</dbReference>
<reference evidence="2 3" key="1">
    <citation type="submission" date="2024-01" db="EMBL/GenBank/DDBJ databases">
        <title>Genome assemblies of Stephania.</title>
        <authorList>
            <person name="Yang L."/>
        </authorList>
    </citation>
    <scope>NUCLEOTIDE SEQUENCE [LARGE SCALE GENOMIC DNA]</scope>
    <source>
        <strain evidence="2">YNDBR</strain>
        <tissue evidence="2">Leaf</tissue>
    </source>
</reference>
<dbReference type="PANTHER" id="PTHR31968">
    <property type="entry name" value="SERINE/ARGININE-RELATED PROTEIN 53"/>
    <property type="match status" value="1"/>
</dbReference>
<proteinExistence type="predicted"/>
<accession>A0AAP0IF65</accession>
<feature type="compositionally biased region" description="Low complexity" evidence="1">
    <location>
        <begin position="30"/>
        <end position="71"/>
    </location>
</feature>
<keyword evidence="3" id="KW-1185">Reference proteome</keyword>
<dbReference type="InterPro" id="IPR034604">
    <property type="entry name" value="SRRP53"/>
</dbReference>
<dbReference type="EMBL" id="JBBNAF010000009">
    <property type="protein sequence ID" value="KAK9113943.1"/>
    <property type="molecule type" value="Genomic_DNA"/>
</dbReference>
<dbReference type="PANTHER" id="PTHR31968:SF4">
    <property type="entry name" value="SERINE_ARGININE-RELATED PROTEIN 53"/>
    <property type="match status" value="1"/>
</dbReference>
<comment type="caution">
    <text evidence="2">The sequence shown here is derived from an EMBL/GenBank/DDBJ whole genome shotgun (WGS) entry which is preliminary data.</text>
</comment>
<name>A0AAP0IF65_9MAGN</name>
<feature type="compositionally biased region" description="Basic and acidic residues" evidence="1">
    <location>
        <begin position="182"/>
        <end position="206"/>
    </location>
</feature>
<evidence type="ECO:0000256" key="1">
    <source>
        <dbReference type="SAM" id="MobiDB-lite"/>
    </source>
</evidence>
<feature type="compositionally biased region" description="Basic and acidic residues" evidence="1">
    <location>
        <begin position="129"/>
        <end position="142"/>
    </location>
</feature>
<feature type="region of interest" description="Disordered" evidence="1">
    <location>
        <begin position="313"/>
        <end position="333"/>
    </location>
</feature>
<dbReference type="GO" id="GO:0005634">
    <property type="term" value="C:nucleus"/>
    <property type="evidence" value="ECO:0007669"/>
    <property type="project" value="TreeGrafter"/>
</dbReference>
<dbReference type="Proteomes" id="UP001420932">
    <property type="component" value="Unassembled WGS sequence"/>
</dbReference>
<organism evidence="2 3">
    <name type="scientific">Stephania yunnanensis</name>
    <dbReference type="NCBI Taxonomy" id="152371"/>
    <lineage>
        <taxon>Eukaryota</taxon>
        <taxon>Viridiplantae</taxon>
        <taxon>Streptophyta</taxon>
        <taxon>Embryophyta</taxon>
        <taxon>Tracheophyta</taxon>
        <taxon>Spermatophyta</taxon>
        <taxon>Magnoliopsida</taxon>
        <taxon>Ranunculales</taxon>
        <taxon>Menispermaceae</taxon>
        <taxon>Menispermoideae</taxon>
        <taxon>Cissampelideae</taxon>
        <taxon>Stephania</taxon>
    </lineage>
</organism>
<feature type="region of interest" description="Disordered" evidence="1">
    <location>
        <begin position="25"/>
        <end position="206"/>
    </location>
</feature>